<accession>D7UX93</accession>
<evidence type="ECO:0000313" key="2">
    <source>
        <dbReference type="Proteomes" id="UP000010119"/>
    </source>
</evidence>
<evidence type="ECO:0000313" key="1">
    <source>
        <dbReference type="EMBL" id="EFI84301.1"/>
    </source>
</evidence>
<organism evidence="1 2">
    <name type="scientific">Listeria grayi DSM 20601</name>
    <dbReference type="NCBI Taxonomy" id="525367"/>
    <lineage>
        <taxon>Bacteria</taxon>
        <taxon>Bacillati</taxon>
        <taxon>Bacillota</taxon>
        <taxon>Bacilli</taxon>
        <taxon>Bacillales</taxon>
        <taxon>Listeriaceae</taxon>
        <taxon>Listeria</taxon>
    </lineage>
</organism>
<gene>
    <name evidence="1" type="ORF">HMPREF0556_10854</name>
</gene>
<sequence>MQILLQADFLNKGGEKMTTYILLLRGINVGGKNKVAMPDLRLCLEKLGFERVRTYINSGNVLFDTETVPLESLISRCEEAILQTFGFRVVVGVIEANAFVQAMKLAPDWWGNDPESKHNAIFVIPPFTATQIAEEVGEALPDYEKVAIAEPIVFWSAAVATFSKTRWSKIVKRSAYANVTIRNANTAKKLLQLIKE</sequence>
<dbReference type="Gene3D" id="3.30.70.1280">
    <property type="entry name" value="SP0830-like domains"/>
    <property type="match status" value="1"/>
</dbReference>
<evidence type="ECO:0008006" key="3">
    <source>
        <dbReference type="Google" id="ProtNLM"/>
    </source>
</evidence>
<dbReference type="STRING" id="525367.HMPREF0556_10854"/>
<name>D7UX93_LISGR</name>
<dbReference type="PANTHER" id="PTHR36439:SF1">
    <property type="entry name" value="DUF1697 DOMAIN-CONTAINING PROTEIN"/>
    <property type="match status" value="1"/>
</dbReference>
<dbReference type="Gene3D" id="3.30.70.1260">
    <property type="entry name" value="bacterial protein sp0830 like"/>
    <property type="match status" value="1"/>
</dbReference>
<protein>
    <recommendedName>
        <fullName evidence="3">DUF1697 domain-containing protein</fullName>
    </recommendedName>
</protein>
<comment type="caution">
    <text evidence="1">The sequence shown here is derived from an EMBL/GenBank/DDBJ whole genome shotgun (WGS) entry which is preliminary data.</text>
</comment>
<dbReference type="SUPFAM" id="SSF160379">
    <property type="entry name" value="SP0830-like"/>
    <property type="match status" value="1"/>
</dbReference>
<reference evidence="1" key="1">
    <citation type="submission" date="2010-06" db="EMBL/GenBank/DDBJ databases">
        <authorList>
            <person name="Muzny D."/>
            <person name="Qin X."/>
            <person name="Buhay C."/>
            <person name="Dugan-Rocha S."/>
            <person name="Ding Y."/>
            <person name="Chen G."/>
            <person name="Hawes A."/>
            <person name="Holder M."/>
            <person name="Jhangiani S."/>
            <person name="Johnson A."/>
            <person name="Khan Z."/>
            <person name="Li Z."/>
            <person name="Liu W."/>
            <person name="Liu X."/>
            <person name="Perez L."/>
            <person name="Shen H."/>
            <person name="Wang Q."/>
            <person name="Watt J."/>
            <person name="Xi L."/>
            <person name="Xin Y."/>
            <person name="Zhou J."/>
            <person name="Deng J."/>
            <person name="Jiang H."/>
            <person name="Liu Y."/>
            <person name="Qu J."/>
            <person name="Song X.-Z."/>
            <person name="Zhang L."/>
            <person name="Villasana D."/>
            <person name="Johnson A."/>
            <person name="Liu J."/>
            <person name="Liyanage D."/>
            <person name="Lorensuhewa L."/>
            <person name="Robinson T."/>
            <person name="Song A."/>
            <person name="Song B.-B."/>
            <person name="Dinh H."/>
            <person name="Thornton R."/>
            <person name="Coyle M."/>
            <person name="Francisco L."/>
            <person name="Jackson L."/>
            <person name="Javaid M."/>
            <person name="Korchina V."/>
            <person name="Kovar C."/>
            <person name="Mata R."/>
            <person name="Mathew T."/>
            <person name="Ngo R."/>
            <person name="Nguyen L."/>
            <person name="Nguyen N."/>
            <person name="Okwuonu G."/>
            <person name="Ongeri F."/>
            <person name="Pham C."/>
            <person name="Simmons D."/>
            <person name="Wilczek-Boney K."/>
            <person name="Hale W."/>
            <person name="Jakkamsetti A."/>
            <person name="Pham P."/>
            <person name="Ruth R."/>
            <person name="San Lucas F."/>
            <person name="Warren J."/>
            <person name="Zhang J."/>
            <person name="Zhao Z."/>
            <person name="Zhou C."/>
            <person name="Zhu D."/>
            <person name="Lee S."/>
            <person name="Bess C."/>
            <person name="Blankenburg K."/>
            <person name="Forbes L."/>
            <person name="Fu Q."/>
            <person name="Gubbala S."/>
            <person name="Hirani K."/>
            <person name="Jayaseelan J.C."/>
            <person name="Lara F."/>
            <person name="Munidasa M."/>
            <person name="Palculict T."/>
            <person name="Patil S."/>
            <person name="Pu L.-L."/>
            <person name="Saada N."/>
            <person name="Tang L."/>
            <person name="Weissenberger G."/>
            <person name="Zhu Y."/>
            <person name="Hemphill L."/>
            <person name="Shang Y."/>
            <person name="Youmans B."/>
            <person name="Ayvaz T."/>
            <person name="Ross M."/>
            <person name="Santibanez J."/>
            <person name="Aqrawi P."/>
            <person name="Gross S."/>
            <person name="Joshi V."/>
            <person name="Fowler G."/>
            <person name="Nazareth L."/>
            <person name="Reid J."/>
            <person name="Worley K."/>
            <person name="Petrosino J."/>
            <person name="Highlander S."/>
            <person name="Gibbs R."/>
        </authorList>
    </citation>
    <scope>NUCLEOTIDE SEQUENCE [LARGE SCALE GENOMIC DNA]</scope>
    <source>
        <strain evidence="1">DSM 20601</strain>
    </source>
</reference>
<dbReference type="HOGENOM" id="CLU_106303_3_0_9"/>
<dbReference type="PIRSF" id="PIRSF008502">
    <property type="entry name" value="UCP008502"/>
    <property type="match status" value="1"/>
</dbReference>
<proteinExistence type="predicted"/>
<dbReference type="AlphaFoldDB" id="D7UX93"/>
<dbReference type="EMBL" id="ACCR02000003">
    <property type="protein sequence ID" value="EFI84301.1"/>
    <property type="molecule type" value="Genomic_DNA"/>
</dbReference>
<dbReference type="Proteomes" id="UP000010119">
    <property type="component" value="Unassembled WGS sequence"/>
</dbReference>
<dbReference type="PANTHER" id="PTHR36439">
    <property type="entry name" value="BLL4334 PROTEIN"/>
    <property type="match status" value="1"/>
</dbReference>
<dbReference type="eggNOG" id="COG3797">
    <property type="taxonomic scope" value="Bacteria"/>
</dbReference>
<dbReference type="Pfam" id="PF08002">
    <property type="entry name" value="DUF1697"/>
    <property type="match status" value="1"/>
</dbReference>
<keyword evidence="2" id="KW-1185">Reference proteome</keyword>
<dbReference type="InterPro" id="IPR012545">
    <property type="entry name" value="DUF1697"/>
</dbReference>